<accession>X1GIC0</accession>
<evidence type="ECO:0000313" key="1">
    <source>
        <dbReference type="EMBL" id="GAH56927.1"/>
    </source>
</evidence>
<protein>
    <recommendedName>
        <fullName evidence="2">B12-binding domain-containing protein</fullName>
    </recommendedName>
</protein>
<sequence length="129" mass="14258">MSILIIDALAANEGRRRFSRDAIGVGPRLLAGICLKNKIDSQIARVEDIIEGKMDSQIYDFNTVLISAMSVDKIAVERVLRKIRKGNAESFILLGGPILSEPEFLFTNKIDIGIVGEGEWILNDLINTD</sequence>
<comment type="caution">
    <text evidence="1">The sequence shown here is derived from an EMBL/GenBank/DDBJ whole genome shotgun (WGS) entry which is preliminary data.</text>
</comment>
<name>X1GIC0_9ZZZZ</name>
<reference evidence="1" key="1">
    <citation type="journal article" date="2014" name="Front. Microbiol.">
        <title>High frequency of phylogenetically diverse reductive dehalogenase-homologous genes in deep subseafloor sedimentary metagenomes.</title>
        <authorList>
            <person name="Kawai M."/>
            <person name="Futagami T."/>
            <person name="Toyoda A."/>
            <person name="Takaki Y."/>
            <person name="Nishi S."/>
            <person name="Hori S."/>
            <person name="Arai W."/>
            <person name="Tsubouchi T."/>
            <person name="Morono Y."/>
            <person name="Uchiyama I."/>
            <person name="Ito T."/>
            <person name="Fujiyama A."/>
            <person name="Inagaki F."/>
            <person name="Takami H."/>
        </authorList>
    </citation>
    <scope>NUCLEOTIDE SEQUENCE</scope>
    <source>
        <strain evidence="1">Expedition CK06-06</strain>
    </source>
</reference>
<organism evidence="1">
    <name type="scientific">marine sediment metagenome</name>
    <dbReference type="NCBI Taxonomy" id="412755"/>
    <lineage>
        <taxon>unclassified sequences</taxon>
        <taxon>metagenomes</taxon>
        <taxon>ecological metagenomes</taxon>
    </lineage>
</organism>
<dbReference type="AlphaFoldDB" id="X1GIC0"/>
<dbReference type="EMBL" id="BARU01022447">
    <property type="protein sequence ID" value="GAH56927.1"/>
    <property type="molecule type" value="Genomic_DNA"/>
</dbReference>
<dbReference type="Gene3D" id="3.40.50.280">
    <property type="entry name" value="Cobalamin-binding domain"/>
    <property type="match status" value="1"/>
</dbReference>
<evidence type="ECO:0008006" key="2">
    <source>
        <dbReference type="Google" id="ProtNLM"/>
    </source>
</evidence>
<proteinExistence type="predicted"/>
<feature type="non-terminal residue" evidence="1">
    <location>
        <position position="129"/>
    </location>
</feature>
<gene>
    <name evidence="1" type="ORF">S03H2_36566</name>
</gene>